<dbReference type="AlphaFoldDB" id="A0A432MP65"/>
<dbReference type="RefSeq" id="WP_126723679.1">
    <property type="nucleotide sequence ID" value="NZ_RYZH01000003.1"/>
</dbReference>
<sequence>MSNRRIVLPLLAAALAPLIVLAQDPGKAPLPPPVEPATEAELVLDEAMRKVKATEQVRATIRQEVEMLGQRFSVEGEYAQQGPYTFSLDLQVQGLPQARGRMRQVCDGQSLWDVSQILDQTYYFRLDLPQVLDKIEAEPFEKFHRDFVIQQRLGLSGPYWMLDGLRQSVRFDRKLEGELNGRPVWILRGNWKDMNALGLGPLATPPAYIPSVVEVQVDKETGWPYKVILLGKRRPTVRNTNAPRVDPATGRPVGEIVSQEEEASRFEISYTDVTFEPEFTLGTFSFRVPDADRDRVRDRTLDLLSELDQMARIIEAQKLQGGDGTPGTMNDLLEGIGLDVPPVGEAPAPAPEPETLPGSGN</sequence>
<evidence type="ECO:0000313" key="4">
    <source>
        <dbReference type="EMBL" id="RUL89243.1"/>
    </source>
</evidence>
<evidence type="ECO:0000256" key="1">
    <source>
        <dbReference type="SAM" id="Coils"/>
    </source>
</evidence>
<keyword evidence="1" id="KW-0175">Coiled coil</keyword>
<reference evidence="4 5" key="1">
    <citation type="submission" date="2018-12" db="EMBL/GenBank/DDBJ databases">
        <authorList>
            <person name="Toschakov S.V."/>
        </authorList>
    </citation>
    <scope>NUCLEOTIDE SEQUENCE [LARGE SCALE GENOMIC DNA]</scope>
    <source>
        <strain evidence="4 5">GM2012</strain>
    </source>
</reference>
<accession>A0A432MP65</accession>
<dbReference type="Proteomes" id="UP000280296">
    <property type="component" value="Unassembled WGS sequence"/>
</dbReference>
<keyword evidence="5" id="KW-1185">Reference proteome</keyword>
<feature type="region of interest" description="Disordered" evidence="2">
    <location>
        <begin position="339"/>
        <end position="361"/>
    </location>
</feature>
<dbReference type="OrthoDB" id="215442at2"/>
<feature type="signal peptide" evidence="3">
    <location>
        <begin position="1"/>
        <end position="22"/>
    </location>
</feature>
<name>A0A432MP65_9BACT</name>
<gene>
    <name evidence="4" type="ORF">TsocGM_02150</name>
</gene>
<organism evidence="4 5">
    <name type="scientific">Tautonia sociabilis</name>
    <dbReference type="NCBI Taxonomy" id="2080755"/>
    <lineage>
        <taxon>Bacteria</taxon>
        <taxon>Pseudomonadati</taxon>
        <taxon>Planctomycetota</taxon>
        <taxon>Planctomycetia</taxon>
        <taxon>Isosphaerales</taxon>
        <taxon>Isosphaeraceae</taxon>
        <taxon>Tautonia</taxon>
    </lineage>
</organism>
<proteinExistence type="predicted"/>
<feature type="coiled-coil region" evidence="1">
    <location>
        <begin position="37"/>
        <end position="64"/>
    </location>
</feature>
<evidence type="ECO:0000256" key="2">
    <source>
        <dbReference type="SAM" id="MobiDB-lite"/>
    </source>
</evidence>
<evidence type="ECO:0000313" key="5">
    <source>
        <dbReference type="Proteomes" id="UP000280296"/>
    </source>
</evidence>
<dbReference type="EMBL" id="RYZH01000003">
    <property type="protein sequence ID" value="RUL89243.1"/>
    <property type="molecule type" value="Genomic_DNA"/>
</dbReference>
<feature type="chain" id="PRO_5019191087" evidence="3">
    <location>
        <begin position="23"/>
        <end position="361"/>
    </location>
</feature>
<keyword evidence="3" id="KW-0732">Signal</keyword>
<evidence type="ECO:0000256" key="3">
    <source>
        <dbReference type="SAM" id="SignalP"/>
    </source>
</evidence>
<comment type="caution">
    <text evidence="4">The sequence shown here is derived from an EMBL/GenBank/DDBJ whole genome shotgun (WGS) entry which is preliminary data.</text>
</comment>
<protein>
    <submittedName>
        <fullName evidence="4">Uncharacterized protein</fullName>
    </submittedName>
</protein>
<reference evidence="4 5" key="2">
    <citation type="submission" date="2019-01" db="EMBL/GenBank/DDBJ databases">
        <title>Tautonia sociabilis, a novel thermotolerant planctomycete of Isosphaeraceae family, isolated from a 4000 m deep subterranean habitat.</title>
        <authorList>
            <person name="Kovaleva O.L."/>
            <person name="Elcheninov A.G."/>
            <person name="Van Heerden E."/>
            <person name="Toshchakov S.V."/>
            <person name="Novikov A."/>
            <person name="Bonch-Osmolovskaya E.A."/>
            <person name="Kublanov I.V."/>
        </authorList>
    </citation>
    <scope>NUCLEOTIDE SEQUENCE [LARGE SCALE GENOMIC DNA]</scope>
    <source>
        <strain evidence="4 5">GM2012</strain>
    </source>
</reference>